<evidence type="ECO:0000313" key="1">
    <source>
        <dbReference type="EnsemblPlants" id="OB04G16180.1"/>
    </source>
</evidence>
<dbReference type="PANTHER" id="PTHR33170">
    <property type="entry name" value="DUF4283 DOMAIN-CONTAINING PROTEIN-RELATED"/>
    <property type="match status" value="1"/>
</dbReference>
<name>J3LWU3_ORYBR</name>
<organism evidence="1">
    <name type="scientific">Oryza brachyantha</name>
    <name type="common">malo sina</name>
    <dbReference type="NCBI Taxonomy" id="4533"/>
    <lineage>
        <taxon>Eukaryota</taxon>
        <taxon>Viridiplantae</taxon>
        <taxon>Streptophyta</taxon>
        <taxon>Embryophyta</taxon>
        <taxon>Tracheophyta</taxon>
        <taxon>Spermatophyta</taxon>
        <taxon>Magnoliopsida</taxon>
        <taxon>Liliopsida</taxon>
        <taxon>Poales</taxon>
        <taxon>Poaceae</taxon>
        <taxon>BOP clade</taxon>
        <taxon>Oryzoideae</taxon>
        <taxon>Oryzeae</taxon>
        <taxon>Oryzinae</taxon>
        <taxon>Oryza</taxon>
    </lineage>
</organism>
<dbReference type="AlphaFoldDB" id="J3LWU3"/>
<accession>J3LWU3</accession>
<evidence type="ECO:0008006" key="3">
    <source>
        <dbReference type="Google" id="ProtNLM"/>
    </source>
</evidence>
<dbReference type="Gramene" id="OB04G16180.1">
    <property type="protein sequence ID" value="OB04G16180.1"/>
    <property type="gene ID" value="OB04G16180"/>
</dbReference>
<dbReference type="PANTHER" id="PTHR33170:SF2">
    <property type="entry name" value="OS12G0531500 PROTEIN"/>
    <property type="match status" value="1"/>
</dbReference>
<evidence type="ECO:0000313" key="2">
    <source>
        <dbReference type="Proteomes" id="UP000006038"/>
    </source>
</evidence>
<dbReference type="EnsemblPlants" id="OB04G16180.1">
    <property type="protein sequence ID" value="OB04G16180.1"/>
    <property type="gene ID" value="OB04G16180"/>
</dbReference>
<sequence>MIDFGIPGKGFFGLNINCASSSSKKTSVRGILSINDGTASVEQIETELNHIFSDMTWEWKVKKLNDREFLVSFPSKNIIRQLSRPNSFDFDCFQIKAVWLRQL</sequence>
<protein>
    <recommendedName>
        <fullName evidence="3">DUF4283 domain-containing protein</fullName>
    </recommendedName>
</protein>
<dbReference type="Proteomes" id="UP000006038">
    <property type="component" value="Chromosome 4"/>
</dbReference>
<reference evidence="1" key="1">
    <citation type="journal article" date="2013" name="Nat. Commun.">
        <title>Whole-genome sequencing of Oryza brachyantha reveals mechanisms underlying Oryza genome evolution.</title>
        <authorList>
            <person name="Chen J."/>
            <person name="Huang Q."/>
            <person name="Gao D."/>
            <person name="Wang J."/>
            <person name="Lang Y."/>
            <person name="Liu T."/>
            <person name="Li B."/>
            <person name="Bai Z."/>
            <person name="Luis Goicoechea J."/>
            <person name="Liang C."/>
            <person name="Chen C."/>
            <person name="Zhang W."/>
            <person name="Sun S."/>
            <person name="Liao Y."/>
            <person name="Zhang X."/>
            <person name="Yang L."/>
            <person name="Song C."/>
            <person name="Wang M."/>
            <person name="Shi J."/>
            <person name="Liu G."/>
            <person name="Liu J."/>
            <person name="Zhou H."/>
            <person name="Zhou W."/>
            <person name="Yu Q."/>
            <person name="An N."/>
            <person name="Chen Y."/>
            <person name="Cai Q."/>
            <person name="Wang B."/>
            <person name="Liu B."/>
            <person name="Min J."/>
            <person name="Huang Y."/>
            <person name="Wu H."/>
            <person name="Li Z."/>
            <person name="Zhang Y."/>
            <person name="Yin Y."/>
            <person name="Song W."/>
            <person name="Jiang J."/>
            <person name="Jackson S.A."/>
            <person name="Wing R.A."/>
            <person name="Wang J."/>
            <person name="Chen M."/>
        </authorList>
    </citation>
    <scope>NUCLEOTIDE SEQUENCE [LARGE SCALE GENOMIC DNA]</scope>
    <source>
        <strain evidence="1">cv. IRGC 101232</strain>
    </source>
</reference>
<reference evidence="1" key="2">
    <citation type="submission" date="2013-04" db="UniProtKB">
        <authorList>
            <consortium name="EnsemblPlants"/>
        </authorList>
    </citation>
    <scope>IDENTIFICATION</scope>
</reference>
<keyword evidence="2" id="KW-1185">Reference proteome</keyword>
<proteinExistence type="predicted"/>
<dbReference type="HOGENOM" id="CLU_2267917_0_0_1"/>